<feature type="transmembrane region" description="Helical" evidence="10">
    <location>
        <begin position="117"/>
        <end position="136"/>
    </location>
</feature>
<keyword evidence="5 9" id="KW-0812">Transmembrane</keyword>
<sequence length="263" mass="29359">MVLTLLRHAYLLPFCLLSAVLGAIWGSFLGVIIDRLPAMIVADGCADKNLFYPPSHCTHCQHTLRWWQNIPLLSWLLLRGQCAHCRQPIPLLWFLLEALSALFFAATVWVFPQPQAWLALWLLWSALLPLAVIDARHMLLPDCLTLPLLWCGLLLNLRGGWLSLQDAVVGAAAGYVFLWLLYWGYRLLRGREGIGQGDLKLVAAFGAWLGWQVLPQLLLFAAFLAILLFLLPRRDAAAAQPFGPSLCIAGGGIFILHSLLFIF</sequence>
<evidence type="ECO:0000256" key="8">
    <source>
        <dbReference type="RuleBase" id="RU003793"/>
    </source>
</evidence>
<feature type="domain" description="Prepilin peptidase A24 N-terminal" evidence="12">
    <location>
        <begin position="20"/>
        <end position="111"/>
    </location>
</feature>
<feature type="transmembrane region" description="Helical" evidence="10">
    <location>
        <begin position="205"/>
        <end position="230"/>
    </location>
</feature>
<feature type="transmembrane region" description="Helical" evidence="10">
    <location>
        <begin position="242"/>
        <end position="262"/>
    </location>
</feature>
<keyword evidence="9" id="KW-0511">Multifunctional enzyme</keyword>
<dbReference type="Pfam" id="PF01478">
    <property type="entry name" value="Peptidase_A24"/>
    <property type="match status" value="1"/>
</dbReference>
<dbReference type="RefSeq" id="WP_013366904.1">
    <property type="nucleotide sequence ID" value="NC_014618.1"/>
</dbReference>
<feature type="transmembrane region" description="Helical" evidence="10">
    <location>
        <begin position="91"/>
        <end position="111"/>
    </location>
</feature>
<gene>
    <name evidence="13" type="ordered locus">Entcl_2927</name>
</gene>
<evidence type="ECO:0000256" key="4">
    <source>
        <dbReference type="ARBA" id="ARBA00022519"/>
    </source>
</evidence>
<organism evidence="13 14">
    <name type="scientific">Enterobacter lignolyticus (strain SCF1)</name>
    <dbReference type="NCBI Taxonomy" id="701347"/>
    <lineage>
        <taxon>Bacteria</taxon>
        <taxon>Pseudomonadati</taxon>
        <taxon>Pseudomonadota</taxon>
        <taxon>Gammaproteobacteria</taxon>
        <taxon>Enterobacterales</taxon>
        <taxon>Enterobacteriaceae</taxon>
        <taxon>Pluralibacter</taxon>
    </lineage>
</organism>
<feature type="transmembrane region" description="Helical" evidence="10">
    <location>
        <begin position="6"/>
        <end position="33"/>
    </location>
</feature>
<dbReference type="EC" id="2.1.1.-" evidence="9"/>
<dbReference type="GO" id="GO:0005886">
    <property type="term" value="C:plasma membrane"/>
    <property type="evidence" value="ECO:0007669"/>
    <property type="project" value="UniProtKB-SubCell"/>
</dbReference>
<name>E3G240_ENTLS</name>
<feature type="transmembrane region" description="Helical" evidence="10">
    <location>
        <begin position="167"/>
        <end position="185"/>
    </location>
</feature>
<dbReference type="InterPro" id="IPR050882">
    <property type="entry name" value="Prepilin_peptidase/N-MTase"/>
</dbReference>
<comment type="function">
    <text evidence="9">Plays an essential role in type IV pili and type II pseudopili formation by proteolytically removing the leader sequence from substrate proteins and subsequently monomethylating the alpha-amino group of the newly exposed N-terminal phenylalanine.</text>
</comment>
<evidence type="ECO:0000256" key="10">
    <source>
        <dbReference type="SAM" id="Phobius"/>
    </source>
</evidence>
<keyword evidence="9" id="KW-0808">Transferase</keyword>
<dbReference type="EC" id="3.4.23.43" evidence="9"/>
<keyword evidence="9" id="KW-0489">Methyltransferase</keyword>
<dbReference type="GO" id="GO:0006465">
    <property type="term" value="P:signal peptide processing"/>
    <property type="evidence" value="ECO:0007669"/>
    <property type="project" value="TreeGrafter"/>
</dbReference>
<comment type="subcellular location">
    <subcellularLocation>
        <location evidence="1">Cell inner membrane</location>
        <topology evidence="1">Multi-pass membrane protein</topology>
    </subcellularLocation>
    <subcellularLocation>
        <location evidence="9">Cell membrane</location>
        <topology evidence="9">Multi-pass membrane protein</topology>
    </subcellularLocation>
</comment>
<dbReference type="STRING" id="701347.Entcl_2927"/>
<feature type="domain" description="Prepilin type IV endopeptidase peptidase" evidence="11">
    <location>
        <begin position="122"/>
        <end position="229"/>
    </location>
</feature>
<dbReference type="eggNOG" id="COG1989">
    <property type="taxonomic scope" value="Bacteria"/>
</dbReference>
<dbReference type="KEGG" id="esc:Entcl_2927"/>
<evidence type="ECO:0000259" key="12">
    <source>
        <dbReference type="Pfam" id="PF06750"/>
    </source>
</evidence>
<keyword evidence="3" id="KW-1003">Cell membrane</keyword>
<evidence type="ECO:0000256" key="5">
    <source>
        <dbReference type="ARBA" id="ARBA00022692"/>
    </source>
</evidence>
<proteinExistence type="inferred from homology"/>
<dbReference type="GO" id="GO:0032259">
    <property type="term" value="P:methylation"/>
    <property type="evidence" value="ECO:0007669"/>
    <property type="project" value="UniProtKB-KW"/>
</dbReference>
<dbReference type="GO" id="GO:0008168">
    <property type="term" value="F:methyltransferase activity"/>
    <property type="evidence" value="ECO:0007669"/>
    <property type="project" value="UniProtKB-KW"/>
</dbReference>
<dbReference type="AlphaFoldDB" id="E3G240"/>
<reference evidence="14" key="1">
    <citation type="submission" date="2010-10" db="EMBL/GenBank/DDBJ databases">
        <title>Complete sequence of Enterobacter cloacae SCF1.</title>
        <authorList>
            <consortium name="US DOE Joint Genome Institute"/>
            <person name="Lucas S."/>
            <person name="Copeland A."/>
            <person name="Lapidus A."/>
            <person name="Cheng J.-F."/>
            <person name="Bruce D."/>
            <person name="Goodwin L."/>
            <person name="Pitluck S."/>
            <person name="Davenport K."/>
            <person name="Detter J.C."/>
            <person name="Han C."/>
            <person name="Tapia R."/>
            <person name="Land M."/>
            <person name="Hauser L."/>
            <person name="Chang Y.-J."/>
            <person name="Jeffries C."/>
            <person name="Kyrpides N."/>
            <person name="Ivanova N."/>
            <person name="Mikhailova N."/>
            <person name="DeAngelis K."/>
            <person name="Arkin A.P."/>
            <person name="Chivian D."/>
            <person name="Edwards B."/>
            <person name="Woo H."/>
            <person name="Hazen T.C."/>
            <person name="Woyke T."/>
        </authorList>
    </citation>
    <scope>NUCLEOTIDE SEQUENCE [LARGE SCALE GENOMIC DNA]</scope>
    <source>
        <strain evidence="14">SCF1</strain>
    </source>
</reference>
<evidence type="ECO:0000256" key="6">
    <source>
        <dbReference type="ARBA" id="ARBA00022989"/>
    </source>
</evidence>
<keyword evidence="14" id="KW-1185">Reference proteome</keyword>
<evidence type="ECO:0000313" key="14">
    <source>
        <dbReference type="Proteomes" id="UP000006872"/>
    </source>
</evidence>
<keyword evidence="7 10" id="KW-0472">Membrane</keyword>
<accession>E3G240</accession>
<evidence type="ECO:0000256" key="1">
    <source>
        <dbReference type="ARBA" id="ARBA00004429"/>
    </source>
</evidence>
<dbReference type="InterPro" id="IPR000045">
    <property type="entry name" value="Prepilin_IV_endopep_pep"/>
</dbReference>
<keyword evidence="9" id="KW-0645">Protease</keyword>
<reference evidence="13 14" key="2">
    <citation type="journal article" date="2011" name="Stand. Genomic Sci.">
        <title>Complete genome sequence of 'Enterobacter lignolyticus' SCF1.</title>
        <authorList>
            <person name="Deangelis K.M."/>
            <person name="D'Haeseleer P."/>
            <person name="Chivian D."/>
            <person name="Fortney J.L."/>
            <person name="Khudyakov J."/>
            <person name="Simmons B."/>
            <person name="Woo H."/>
            <person name="Arkin A.P."/>
            <person name="Davenport K.W."/>
            <person name="Goodwin L."/>
            <person name="Chen A."/>
            <person name="Ivanova N."/>
            <person name="Kyrpides N.C."/>
            <person name="Mavromatis K."/>
            <person name="Woyke T."/>
            <person name="Hazen T.C."/>
        </authorList>
    </citation>
    <scope>NUCLEOTIDE SEQUENCE [LARGE SCALE GENOMIC DNA]</scope>
    <source>
        <strain evidence="13 14">SCF1</strain>
    </source>
</reference>
<evidence type="ECO:0000256" key="3">
    <source>
        <dbReference type="ARBA" id="ARBA00022475"/>
    </source>
</evidence>
<dbReference type="Proteomes" id="UP000006872">
    <property type="component" value="Chromosome"/>
</dbReference>
<dbReference type="Gene3D" id="1.20.120.1220">
    <property type="match status" value="1"/>
</dbReference>
<dbReference type="GO" id="GO:0004190">
    <property type="term" value="F:aspartic-type endopeptidase activity"/>
    <property type="evidence" value="ECO:0007669"/>
    <property type="project" value="UniProtKB-EC"/>
</dbReference>
<feature type="transmembrane region" description="Helical" evidence="10">
    <location>
        <begin position="143"/>
        <end position="161"/>
    </location>
</feature>
<dbReference type="Pfam" id="PF06750">
    <property type="entry name" value="A24_N_bact"/>
    <property type="match status" value="1"/>
</dbReference>
<evidence type="ECO:0000256" key="9">
    <source>
        <dbReference type="RuleBase" id="RU003794"/>
    </source>
</evidence>
<comment type="catalytic activity">
    <reaction evidence="9">
        <text>Typically cleaves a -Gly-|-Phe- bond to release an N-terminal, basic peptide of 5-8 residues from type IV prepilin, and then N-methylates the new N-terminal amino group, the methyl donor being S-adenosyl-L-methionine.</text>
        <dbReference type="EC" id="3.4.23.43"/>
    </reaction>
</comment>
<evidence type="ECO:0000256" key="7">
    <source>
        <dbReference type="ARBA" id="ARBA00023136"/>
    </source>
</evidence>
<dbReference type="InterPro" id="IPR014032">
    <property type="entry name" value="Peptidase_A24A_bac"/>
</dbReference>
<evidence type="ECO:0000256" key="2">
    <source>
        <dbReference type="ARBA" id="ARBA00005801"/>
    </source>
</evidence>
<keyword evidence="9 13" id="KW-0378">Hydrolase</keyword>
<comment type="similarity">
    <text evidence="2 8">Belongs to the peptidase A24 family.</text>
</comment>
<evidence type="ECO:0000259" key="11">
    <source>
        <dbReference type="Pfam" id="PF01478"/>
    </source>
</evidence>
<dbReference type="PANTHER" id="PTHR30487">
    <property type="entry name" value="TYPE 4 PREPILIN-LIKE PROTEINS LEADER PEPTIDE-PROCESSING ENZYME"/>
    <property type="match status" value="1"/>
</dbReference>
<dbReference type="EMBL" id="CP002272">
    <property type="protein sequence ID" value="ADO49174.1"/>
    <property type="molecule type" value="Genomic_DNA"/>
</dbReference>
<keyword evidence="4" id="KW-0997">Cell inner membrane</keyword>
<evidence type="ECO:0000313" key="13">
    <source>
        <dbReference type="EMBL" id="ADO49174.1"/>
    </source>
</evidence>
<dbReference type="InterPro" id="IPR010627">
    <property type="entry name" value="Prepilin_pept_A24_N"/>
</dbReference>
<keyword evidence="6 10" id="KW-1133">Transmembrane helix</keyword>
<dbReference type="HOGENOM" id="CLU_057101_0_0_6"/>
<dbReference type="PRINTS" id="PR00864">
    <property type="entry name" value="PREPILNPTASE"/>
</dbReference>
<protein>
    <recommendedName>
        <fullName evidence="9">Prepilin leader peptidase/N-methyltransferase</fullName>
        <ecNumber evidence="9">2.1.1.-</ecNumber>
        <ecNumber evidence="9">3.4.23.43</ecNumber>
    </recommendedName>
</protein>
<dbReference type="PANTHER" id="PTHR30487:SF0">
    <property type="entry name" value="PREPILIN LEADER PEPTIDASE_N-METHYLTRANSFERASE-RELATED"/>
    <property type="match status" value="1"/>
</dbReference>